<feature type="region of interest" description="Disordered" evidence="1">
    <location>
        <begin position="1"/>
        <end position="83"/>
    </location>
</feature>
<feature type="compositionally biased region" description="Low complexity" evidence="1">
    <location>
        <begin position="571"/>
        <end position="591"/>
    </location>
</feature>
<gene>
    <name evidence="2" type="ORF">GCM10007377_09640</name>
</gene>
<comment type="caution">
    <text evidence="2">The sequence shown here is derived from an EMBL/GenBank/DDBJ whole genome shotgun (WGS) entry which is preliminary data.</text>
</comment>
<proteinExistence type="predicted"/>
<evidence type="ECO:0000313" key="2">
    <source>
        <dbReference type="EMBL" id="GGI14179.1"/>
    </source>
</evidence>
<organism evidence="2 3">
    <name type="scientific">Galliscardovia ingluviei</name>
    <dbReference type="NCBI Taxonomy" id="1769422"/>
    <lineage>
        <taxon>Bacteria</taxon>
        <taxon>Bacillati</taxon>
        <taxon>Actinomycetota</taxon>
        <taxon>Actinomycetes</taxon>
        <taxon>Bifidobacteriales</taxon>
        <taxon>Bifidobacteriaceae</taxon>
        <taxon>Galliscardovia</taxon>
    </lineage>
</organism>
<evidence type="ECO:0000313" key="3">
    <source>
        <dbReference type="Proteomes" id="UP000619536"/>
    </source>
</evidence>
<evidence type="ECO:0000256" key="1">
    <source>
        <dbReference type="SAM" id="MobiDB-lite"/>
    </source>
</evidence>
<dbReference type="EMBL" id="BMDH01000002">
    <property type="protein sequence ID" value="GGI14179.1"/>
    <property type="molecule type" value="Genomic_DNA"/>
</dbReference>
<dbReference type="Pfam" id="PF11187">
    <property type="entry name" value="Mbeg1-like"/>
    <property type="match status" value="1"/>
</dbReference>
<protein>
    <recommendedName>
        <fullName evidence="4">DUF2974 domain-containing protein</fullName>
    </recommendedName>
</protein>
<keyword evidence="3" id="KW-1185">Reference proteome</keyword>
<feature type="compositionally biased region" description="Polar residues" evidence="1">
    <location>
        <begin position="440"/>
        <end position="450"/>
    </location>
</feature>
<feature type="compositionally biased region" description="Polar residues" evidence="1">
    <location>
        <begin position="593"/>
        <end position="605"/>
    </location>
</feature>
<sequence length="605" mass="66904">MQNSSREQFDSGKQRHRSSSAFQLPFSIFSNAPTKSSTNELQNSSPEKGTGSPDHNGSAQNVTSRSSRNATTPFAGRATLPDNNQSQHANILDYARTFTRSFDLSPLNEVDILVFAQLMYQRMPQCVPRISETCLRQETLRNRVAYATQLRSQHRASKAFNTLKNILFPQLEAVPLRTVSAALPHTDFAFDQGFAGVAGVDETEELLRTLAVNPRFMDVKIGAYVDILDSNQETQFAAAAFILPSAAQQNQRLLPLSTSATQTKPTLLIVFRGTDSSFIGWKEDFNMSFQYPVPAQEHAAQYINRLGNLYKRYALITAGHSKGGNLAVYAALHADTEIQQRISHVFSLDGPGFPKEVVTGPSYAAIEHKITKIVPETSIVGMIFDTPEQCKVVKSSESGIMQHLAFSWQIDAQALLQAQFPTNTAFGGISEADSATIDASTRSGVQQTTKNAKKHKVSTDTKERLQNRNQEPHFIFLPHVDSTSRFFSASLHEWLEQLPNTKREQVIDSMFSVLQASGVQSFMQLPSKLNKAIPHMLEAWQELSKDDKDHIIEAFTLFAQTAWQQRNVLQNTASHSDNSSSASSDNISGNSKAAATSNIMPHSDA</sequence>
<feature type="region of interest" description="Disordered" evidence="1">
    <location>
        <begin position="440"/>
        <end position="464"/>
    </location>
</feature>
<dbReference type="InterPro" id="IPR024499">
    <property type="entry name" value="Mbeg1-like"/>
</dbReference>
<reference evidence="2" key="2">
    <citation type="submission" date="2020-09" db="EMBL/GenBank/DDBJ databases">
        <authorList>
            <person name="Sun Q."/>
            <person name="Sedlacek I."/>
        </authorList>
    </citation>
    <scope>NUCLEOTIDE SEQUENCE</scope>
    <source>
        <strain evidence="2">CCM 8606</strain>
    </source>
</reference>
<name>A0A8J3EYR8_9BIFI</name>
<evidence type="ECO:0008006" key="4">
    <source>
        <dbReference type="Google" id="ProtNLM"/>
    </source>
</evidence>
<dbReference type="Gene3D" id="3.40.50.1820">
    <property type="entry name" value="alpha/beta hydrolase"/>
    <property type="match status" value="1"/>
</dbReference>
<feature type="region of interest" description="Disordered" evidence="1">
    <location>
        <begin position="571"/>
        <end position="605"/>
    </location>
</feature>
<feature type="compositionally biased region" description="Polar residues" evidence="1">
    <location>
        <begin position="28"/>
        <end position="72"/>
    </location>
</feature>
<dbReference type="AlphaFoldDB" id="A0A8J3EYR8"/>
<reference evidence="2" key="1">
    <citation type="journal article" date="2014" name="Int. J. Syst. Evol. Microbiol.">
        <title>Complete genome sequence of Corynebacterium casei LMG S-19264T (=DSM 44701T), isolated from a smear-ripened cheese.</title>
        <authorList>
            <consortium name="US DOE Joint Genome Institute (JGI-PGF)"/>
            <person name="Walter F."/>
            <person name="Albersmeier A."/>
            <person name="Kalinowski J."/>
            <person name="Ruckert C."/>
        </authorList>
    </citation>
    <scope>NUCLEOTIDE SEQUENCE</scope>
    <source>
        <strain evidence="2">CCM 8606</strain>
    </source>
</reference>
<dbReference type="InterPro" id="IPR029058">
    <property type="entry name" value="AB_hydrolase_fold"/>
</dbReference>
<dbReference type="SUPFAM" id="SSF53474">
    <property type="entry name" value="alpha/beta-Hydrolases"/>
    <property type="match status" value="1"/>
</dbReference>
<accession>A0A8J3EYR8</accession>
<dbReference type="Proteomes" id="UP000619536">
    <property type="component" value="Unassembled WGS sequence"/>
</dbReference>